<reference evidence="5 6" key="1">
    <citation type="submission" date="2018-08" db="EMBL/GenBank/DDBJ databases">
        <title>Sequencing the genomes of 1000 actinobacteria strains.</title>
        <authorList>
            <person name="Klenk H.-P."/>
        </authorList>
    </citation>
    <scope>NUCLEOTIDE SEQUENCE [LARGE SCALE GENOMIC DNA]</scope>
    <source>
        <strain evidence="5 6">DSM 44099</strain>
    </source>
</reference>
<dbReference type="Gene3D" id="1.10.8.60">
    <property type="match status" value="2"/>
</dbReference>
<dbReference type="GO" id="GO:0005737">
    <property type="term" value="C:cytoplasm"/>
    <property type="evidence" value="ECO:0007669"/>
    <property type="project" value="TreeGrafter"/>
</dbReference>
<comment type="caution">
    <text evidence="5">The sequence shown here is derived from an EMBL/GenBank/DDBJ whole genome shotgun (WGS) entry which is preliminary data.</text>
</comment>
<evidence type="ECO:0000256" key="3">
    <source>
        <dbReference type="RuleBase" id="RU003651"/>
    </source>
</evidence>
<feature type="domain" description="AAA+ ATPase" evidence="4">
    <location>
        <begin position="236"/>
        <end position="372"/>
    </location>
</feature>
<dbReference type="PRINTS" id="PR00830">
    <property type="entry name" value="ENDOLAPTASE"/>
</dbReference>
<dbReference type="RefSeq" id="WP_170216030.1">
    <property type="nucleotide sequence ID" value="NZ_BONB01000073.1"/>
</dbReference>
<name>A0A3D9ZT36_9ACTN</name>
<keyword evidence="1 3" id="KW-0547">Nucleotide-binding</keyword>
<dbReference type="InterPro" id="IPR041569">
    <property type="entry name" value="AAA_lid_3"/>
</dbReference>
<dbReference type="InterPro" id="IPR003960">
    <property type="entry name" value="ATPase_AAA_CS"/>
</dbReference>
<dbReference type="PANTHER" id="PTHR23077">
    <property type="entry name" value="AAA-FAMILY ATPASE"/>
    <property type="match status" value="1"/>
</dbReference>
<dbReference type="FunFam" id="3.40.50.300:FF:000012">
    <property type="entry name" value="Transitional endoplasmic reticulum ATPase"/>
    <property type="match status" value="1"/>
</dbReference>
<dbReference type="Pfam" id="PF00004">
    <property type="entry name" value="AAA"/>
    <property type="match status" value="2"/>
</dbReference>
<evidence type="ECO:0000259" key="4">
    <source>
        <dbReference type="SMART" id="SM00382"/>
    </source>
</evidence>
<proteinExistence type="inferred from homology"/>
<dbReference type="InterPro" id="IPR003959">
    <property type="entry name" value="ATPase_AAA_core"/>
</dbReference>
<protein>
    <submittedName>
        <fullName evidence="5">Transitional endoplasmic reticulum ATPase</fullName>
    </submittedName>
</protein>
<dbReference type="InterPro" id="IPR027417">
    <property type="entry name" value="P-loop_NTPase"/>
</dbReference>
<keyword evidence="2 3" id="KW-0067">ATP-binding</keyword>
<keyword evidence="6" id="KW-1185">Reference proteome</keyword>
<evidence type="ECO:0000256" key="2">
    <source>
        <dbReference type="ARBA" id="ARBA00022840"/>
    </source>
</evidence>
<dbReference type="PANTHER" id="PTHR23077:SF27">
    <property type="entry name" value="ATPASE FAMILY GENE 2 PROTEIN HOMOLOG A"/>
    <property type="match status" value="1"/>
</dbReference>
<evidence type="ECO:0000313" key="6">
    <source>
        <dbReference type="Proteomes" id="UP000256913"/>
    </source>
</evidence>
<dbReference type="Pfam" id="PF17862">
    <property type="entry name" value="AAA_lid_3"/>
    <property type="match status" value="1"/>
</dbReference>
<dbReference type="SMART" id="SM00382">
    <property type="entry name" value="AAA"/>
    <property type="match status" value="2"/>
</dbReference>
<dbReference type="Gene3D" id="3.40.50.300">
    <property type="entry name" value="P-loop containing nucleotide triphosphate hydrolases"/>
    <property type="match status" value="2"/>
</dbReference>
<dbReference type="GO" id="GO:0005524">
    <property type="term" value="F:ATP binding"/>
    <property type="evidence" value="ECO:0007669"/>
    <property type="project" value="UniProtKB-KW"/>
</dbReference>
<organism evidence="5 6">
    <name type="scientific">Asanoa ferruginea</name>
    <dbReference type="NCBI Taxonomy" id="53367"/>
    <lineage>
        <taxon>Bacteria</taxon>
        <taxon>Bacillati</taxon>
        <taxon>Actinomycetota</taxon>
        <taxon>Actinomycetes</taxon>
        <taxon>Micromonosporales</taxon>
        <taxon>Micromonosporaceae</taxon>
        <taxon>Asanoa</taxon>
    </lineage>
</organism>
<dbReference type="InterPro" id="IPR050168">
    <property type="entry name" value="AAA_ATPase_domain"/>
</dbReference>
<feature type="domain" description="AAA+ ATPase" evidence="4">
    <location>
        <begin position="512"/>
        <end position="651"/>
    </location>
</feature>
<sequence>MSARVGTQFRAIVDARPTDYRAAVPGAVLVAPDLRASGIADGAVLRLTTVRGRVGLVTVAPTDPSPEAAVDNGALRIDRLTRQAIKAYPNEPVTVEVVELPPASEVSLVPSVALGAHQANLVPALKSMLVTHRVALREGMLIYFTPSDRLVGLTFEVHAVAGREGLVTADTDVWLISADHEHGPGEGHDHHDRPSTVLDTTFEDVGGLTTQLREVREYVELPLLFPHVYRQLGIDAPRGVILHGAPGTGKTLLARSVANEVNANYWHVDGPEIVGTYSGETEANLRKVFADASASAPAIILIDEIDAIATVRRTASSSSESRAVAQLLALMDGLGRAEGLLVIGTTNRLHAIDPALRRAGRFDREIFFPTPTPGEREQILRVHCREMPLDESALDTLGEISSQAHGFVGADLMELAREAGLHALRRAAARFVAAPSLANSPDPADLIVRADDFRAALRTVRPAALRQAASEHPPTRWGDIGGYDDVKKRLRSIVEAFVSVGSGRSAGTGLATDAGIVLAGAPGTGKTALVRAMAGESGVNLVTVHGPELFSQWLGETEETLRAVFDRARNVAPSILFFDQLDAIAPRPGGRSDDGARAQRRVISQLTAELDALDPASRVLVVAASNRLAEVEPAILRHGRLGVHIHVRAPSDDDRAGILHRQLRPANLAEPAEALVAALVPLTAGLVGGDLEFICQSAAQAASAEERPLSRADLLAAVENARANPTEGDSSGD</sequence>
<gene>
    <name evidence="5" type="ORF">DFJ67_5808</name>
</gene>
<dbReference type="AlphaFoldDB" id="A0A3D9ZT36"/>
<dbReference type="EMBL" id="QUMQ01000001">
    <property type="protein sequence ID" value="REF99764.1"/>
    <property type="molecule type" value="Genomic_DNA"/>
</dbReference>
<dbReference type="SUPFAM" id="SSF52540">
    <property type="entry name" value="P-loop containing nucleoside triphosphate hydrolases"/>
    <property type="match status" value="2"/>
</dbReference>
<dbReference type="Proteomes" id="UP000256913">
    <property type="component" value="Unassembled WGS sequence"/>
</dbReference>
<evidence type="ECO:0000256" key="1">
    <source>
        <dbReference type="ARBA" id="ARBA00022741"/>
    </source>
</evidence>
<evidence type="ECO:0000313" key="5">
    <source>
        <dbReference type="EMBL" id="REF99764.1"/>
    </source>
</evidence>
<comment type="similarity">
    <text evidence="3">Belongs to the AAA ATPase family.</text>
</comment>
<dbReference type="PROSITE" id="PS00674">
    <property type="entry name" value="AAA"/>
    <property type="match status" value="1"/>
</dbReference>
<dbReference type="InterPro" id="IPR003593">
    <property type="entry name" value="AAA+_ATPase"/>
</dbReference>
<accession>A0A3D9ZT36</accession>
<dbReference type="GO" id="GO:0016887">
    <property type="term" value="F:ATP hydrolysis activity"/>
    <property type="evidence" value="ECO:0007669"/>
    <property type="project" value="InterPro"/>
</dbReference>